<comment type="catalytic activity">
    <reaction evidence="21">
        <text>(6R)-5,10-methylenetetrahydrofolyl-(gamma-L-Glu)(n) + L-glutamate + ATP = (6R)-5,10-methylenetetrahydrofolyl-(gamma-L-Glu)(n+1) + ADP + phosphate + H(+)</text>
        <dbReference type="Rhea" id="RHEA:51912"/>
        <dbReference type="Rhea" id="RHEA-COMP:13257"/>
        <dbReference type="Rhea" id="RHEA-COMP:13258"/>
        <dbReference type="ChEBI" id="CHEBI:15378"/>
        <dbReference type="ChEBI" id="CHEBI:29985"/>
        <dbReference type="ChEBI" id="CHEBI:30616"/>
        <dbReference type="ChEBI" id="CHEBI:43474"/>
        <dbReference type="ChEBI" id="CHEBI:136572"/>
        <dbReference type="ChEBI" id="CHEBI:456216"/>
        <dbReference type="EC" id="6.3.2.17"/>
    </reaction>
</comment>
<dbReference type="InterPro" id="IPR036565">
    <property type="entry name" value="Mur-like_cat_sf"/>
</dbReference>
<comment type="similarity">
    <text evidence="5 23">Belongs to the folylpolyglutamate synthase family.</text>
</comment>
<dbReference type="EMBL" id="JACCKA010000082">
    <property type="protein sequence ID" value="NZA27616.1"/>
    <property type="molecule type" value="Genomic_DNA"/>
</dbReference>
<evidence type="ECO:0000256" key="23">
    <source>
        <dbReference type="PIRNR" id="PIRNR001563"/>
    </source>
</evidence>
<evidence type="ECO:0000256" key="14">
    <source>
        <dbReference type="ARBA" id="ARBA00022842"/>
    </source>
</evidence>
<evidence type="ECO:0000256" key="20">
    <source>
        <dbReference type="ARBA" id="ARBA00047808"/>
    </source>
</evidence>
<feature type="domain" description="Mur ligase C-terminal" evidence="24">
    <location>
        <begin position="288"/>
        <end position="411"/>
    </location>
</feature>
<dbReference type="NCBIfam" id="TIGR01499">
    <property type="entry name" value="folC"/>
    <property type="match status" value="1"/>
</dbReference>
<comment type="cofactor">
    <cofactor evidence="1">
        <name>Mg(2+)</name>
        <dbReference type="ChEBI" id="CHEBI:18420"/>
    </cofactor>
</comment>
<evidence type="ECO:0000256" key="9">
    <source>
        <dbReference type="ARBA" id="ARBA00019357"/>
    </source>
</evidence>
<feature type="domain" description="Mur ligase central" evidence="25">
    <location>
        <begin position="46"/>
        <end position="200"/>
    </location>
</feature>
<dbReference type="FunFam" id="3.40.1190.10:FF:000004">
    <property type="entry name" value="Dihydrofolate synthase/folylpolyglutamate synthase"/>
    <property type="match status" value="1"/>
</dbReference>
<dbReference type="Proteomes" id="UP000578091">
    <property type="component" value="Unassembled WGS sequence"/>
</dbReference>
<keyword evidence="11" id="KW-0479">Metal-binding</keyword>
<evidence type="ECO:0000256" key="5">
    <source>
        <dbReference type="ARBA" id="ARBA00008276"/>
    </source>
</evidence>
<dbReference type="Pfam" id="PF08245">
    <property type="entry name" value="Mur_ligase_M"/>
    <property type="match status" value="1"/>
</dbReference>
<dbReference type="RefSeq" id="WP_180679388.1">
    <property type="nucleotide sequence ID" value="NZ_JACCKA010000082.1"/>
</dbReference>
<evidence type="ECO:0000256" key="17">
    <source>
        <dbReference type="ARBA" id="ARBA00030592"/>
    </source>
</evidence>
<keyword evidence="14" id="KW-0460">Magnesium</keyword>
<evidence type="ECO:0000256" key="4">
    <source>
        <dbReference type="ARBA" id="ARBA00005150"/>
    </source>
</evidence>
<dbReference type="InterPro" id="IPR001645">
    <property type="entry name" value="Folylpolyglutamate_synth"/>
</dbReference>
<dbReference type="InterPro" id="IPR013221">
    <property type="entry name" value="Mur_ligase_cen"/>
</dbReference>
<keyword evidence="10 23" id="KW-0436">Ligase</keyword>
<evidence type="ECO:0000313" key="27">
    <source>
        <dbReference type="Proteomes" id="UP000578091"/>
    </source>
</evidence>
<evidence type="ECO:0000256" key="16">
    <source>
        <dbReference type="ARBA" id="ARBA00030048"/>
    </source>
</evidence>
<keyword evidence="15" id="KW-0289">Folate biosynthesis</keyword>
<comment type="caution">
    <text evidence="26">The sequence shown here is derived from an EMBL/GenBank/DDBJ whole genome shotgun (WGS) entry which is preliminary data.</text>
</comment>
<dbReference type="NCBIfam" id="NF008101">
    <property type="entry name" value="PRK10846.1"/>
    <property type="match status" value="1"/>
</dbReference>
<evidence type="ECO:0000256" key="8">
    <source>
        <dbReference type="ARBA" id="ARBA00013025"/>
    </source>
</evidence>
<evidence type="ECO:0000256" key="15">
    <source>
        <dbReference type="ARBA" id="ARBA00022909"/>
    </source>
</evidence>
<keyword evidence="12 23" id="KW-0547">Nucleotide-binding</keyword>
<dbReference type="GO" id="GO:0046654">
    <property type="term" value="P:tetrahydrofolate biosynthetic process"/>
    <property type="evidence" value="ECO:0007669"/>
    <property type="project" value="UniProtKB-UniPathway"/>
</dbReference>
<gene>
    <name evidence="26" type="primary">folC</name>
    <name evidence="26" type="ORF">H0E84_14645</name>
</gene>
<name>A0A853JE57_9GAMM</name>
<reference evidence="26 27" key="1">
    <citation type="submission" date="2020-07" db="EMBL/GenBank/DDBJ databases">
        <title>Luteimonas sp. SJ-92.</title>
        <authorList>
            <person name="Huang X.-X."/>
            <person name="Xu L."/>
            <person name="Sun J.-Q."/>
        </authorList>
    </citation>
    <scope>NUCLEOTIDE SEQUENCE [LARGE SCALE GENOMIC DNA]</scope>
    <source>
        <strain evidence="26 27">SJ-92</strain>
    </source>
</reference>
<dbReference type="InterPro" id="IPR036615">
    <property type="entry name" value="Mur_ligase_C_dom_sf"/>
</dbReference>
<evidence type="ECO:0000256" key="13">
    <source>
        <dbReference type="ARBA" id="ARBA00022840"/>
    </source>
</evidence>
<comment type="catalytic activity">
    <reaction evidence="19">
        <text>(6S)-5,6,7,8-tetrahydrofolyl-(gamma-L-Glu)(n) + L-glutamate + ATP = (6S)-5,6,7,8-tetrahydrofolyl-(gamma-L-Glu)(n+1) + ADP + phosphate + H(+)</text>
        <dbReference type="Rhea" id="RHEA:10580"/>
        <dbReference type="Rhea" id="RHEA-COMP:14738"/>
        <dbReference type="Rhea" id="RHEA-COMP:14740"/>
        <dbReference type="ChEBI" id="CHEBI:15378"/>
        <dbReference type="ChEBI" id="CHEBI:29985"/>
        <dbReference type="ChEBI" id="CHEBI:30616"/>
        <dbReference type="ChEBI" id="CHEBI:43474"/>
        <dbReference type="ChEBI" id="CHEBI:141005"/>
        <dbReference type="ChEBI" id="CHEBI:456216"/>
        <dbReference type="EC" id="6.3.2.17"/>
    </reaction>
</comment>
<dbReference type="PANTHER" id="PTHR11136">
    <property type="entry name" value="FOLYLPOLYGLUTAMATE SYNTHASE-RELATED"/>
    <property type="match status" value="1"/>
</dbReference>
<keyword evidence="27" id="KW-1185">Reference proteome</keyword>
<dbReference type="GO" id="GO:0004326">
    <property type="term" value="F:tetrahydrofolylpolyglutamate synthase activity"/>
    <property type="evidence" value="ECO:0007669"/>
    <property type="project" value="UniProtKB-EC"/>
</dbReference>
<evidence type="ECO:0000256" key="21">
    <source>
        <dbReference type="ARBA" id="ARBA00049035"/>
    </source>
</evidence>
<dbReference type="EC" id="6.3.2.12" evidence="7"/>
<evidence type="ECO:0000256" key="18">
    <source>
        <dbReference type="ARBA" id="ARBA00032510"/>
    </source>
</evidence>
<dbReference type="UniPathway" id="UPA00077">
    <property type="reaction ID" value="UER00157"/>
</dbReference>
<dbReference type="SUPFAM" id="SSF53623">
    <property type="entry name" value="MurD-like peptide ligases, catalytic domain"/>
    <property type="match status" value="1"/>
</dbReference>
<dbReference type="AlphaFoldDB" id="A0A853JE57"/>
<keyword evidence="13 23" id="KW-0067">ATP-binding</keyword>
<dbReference type="GO" id="GO:0005524">
    <property type="term" value="F:ATP binding"/>
    <property type="evidence" value="ECO:0007669"/>
    <property type="project" value="UniProtKB-KW"/>
</dbReference>
<dbReference type="EC" id="6.3.2.17" evidence="8"/>
<evidence type="ECO:0000256" key="3">
    <source>
        <dbReference type="ARBA" id="ARBA00004799"/>
    </source>
</evidence>
<comment type="subunit">
    <text evidence="6">Monomer.</text>
</comment>
<evidence type="ECO:0000256" key="22">
    <source>
        <dbReference type="ARBA" id="ARBA00049161"/>
    </source>
</evidence>
<dbReference type="GO" id="GO:0005737">
    <property type="term" value="C:cytoplasm"/>
    <property type="evidence" value="ECO:0007669"/>
    <property type="project" value="TreeGrafter"/>
</dbReference>
<comment type="function">
    <text evidence="2">Functions in two distinct reactions of the de novo folate biosynthetic pathway. Catalyzes the addition of a glutamate residue to dihydropteroate (7,8-dihydropteroate or H2Pte) to form dihydrofolate (7,8-dihydrofolate monoglutamate or H2Pte-Glu). Also catalyzes successive additions of L-glutamate to tetrahydrofolate or 10-formyltetrahydrofolate or 5,10-methylenetetrahydrofolate, leading to folylpolyglutamate derivatives.</text>
</comment>
<evidence type="ECO:0000256" key="2">
    <source>
        <dbReference type="ARBA" id="ARBA00002714"/>
    </source>
</evidence>
<comment type="pathway">
    <text evidence="4">Cofactor biosynthesis; tetrahydrofolylpolyglutamate biosynthesis.</text>
</comment>
<accession>A0A853JE57</accession>
<sequence length="425" mass="44792">MPRTLADWLGHIERQHPREIEMGLERARAVAERLRLRRPARRTIAVAGTNGKGSTVAFIEAIARAAGWRVGAYTSPHLFDYNERVRVDGRPADDAALVEAFAAIETARLAAPAVPLTYFEFGTLAALWLFARQRLDLAVLEVGLGGRLDAVNLVDADVAVITTVDLDHQDWLGADREAIGHEKAGIARAWKPLVLGEDDPPSSVLGHAYAIGASAIRAGSDFMFEPLAGGGWRWREVGYAVDLPDPRLPGAVQRRNAATAIAALRALRRSLPKAAIVAGLASAELPARLQRLQRDGVEIVVDVGHNPQAARVLADWLRATPPSGRTHAVYAALADKDAAGVVAALEHAVDAWYLAGLPDAGPRGQEGSAFAARLAGTAAARGSVHATVAAALAAALGSAAHGDRVLVAGSFHTAAAALAKLHGRH</sequence>
<evidence type="ECO:0000256" key="7">
    <source>
        <dbReference type="ARBA" id="ARBA00013023"/>
    </source>
</evidence>
<evidence type="ECO:0000256" key="1">
    <source>
        <dbReference type="ARBA" id="ARBA00001946"/>
    </source>
</evidence>
<evidence type="ECO:0000256" key="11">
    <source>
        <dbReference type="ARBA" id="ARBA00022723"/>
    </source>
</evidence>
<dbReference type="InterPro" id="IPR004101">
    <property type="entry name" value="Mur_ligase_C"/>
</dbReference>
<evidence type="ECO:0000256" key="6">
    <source>
        <dbReference type="ARBA" id="ARBA00011245"/>
    </source>
</evidence>
<evidence type="ECO:0000256" key="10">
    <source>
        <dbReference type="ARBA" id="ARBA00022598"/>
    </source>
</evidence>
<dbReference type="Gene3D" id="3.40.1190.10">
    <property type="entry name" value="Mur-like, catalytic domain"/>
    <property type="match status" value="1"/>
</dbReference>
<evidence type="ECO:0000256" key="19">
    <source>
        <dbReference type="ARBA" id="ARBA00047493"/>
    </source>
</evidence>
<comment type="catalytic activity">
    <reaction evidence="22">
        <text>7,8-dihydropteroate + L-glutamate + ATP = 7,8-dihydrofolate + ADP + phosphate + H(+)</text>
        <dbReference type="Rhea" id="RHEA:23584"/>
        <dbReference type="ChEBI" id="CHEBI:15378"/>
        <dbReference type="ChEBI" id="CHEBI:17839"/>
        <dbReference type="ChEBI" id="CHEBI:29985"/>
        <dbReference type="ChEBI" id="CHEBI:30616"/>
        <dbReference type="ChEBI" id="CHEBI:43474"/>
        <dbReference type="ChEBI" id="CHEBI:57451"/>
        <dbReference type="ChEBI" id="CHEBI:456216"/>
        <dbReference type="EC" id="6.3.2.12"/>
    </reaction>
</comment>
<dbReference type="PIRSF" id="PIRSF001563">
    <property type="entry name" value="Folylpolyglu_synth"/>
    <property type="match status" value="1"/>
</dbReference>
<protein>
    <recommendedName>
        <fullName evidence="9">Dihydrofolate synthase/folylpolyglutamate synthase</fullName>
        <ecNumber evidence="7">6.3.2.12</ecNumber>
        <ecNumber evidence="8">6.3.2.17</ecNumber>
    </recommendedName>
    <alternativeName>
        <fullName evidence="18">Folylpoly-gamma-glutamate synthetase-dihydrofolate synthetase</fullName>
    </alternativeName>
    <alternativeName>
        <fullName evidence="16">Folylpolyglutamate synthetase</fullName>
    </alternativeName>
    <alternativeName>
        <fullName evidence="17">Tetrahydrofolylpolyglutamate synthase</fullName>
    </alternativeName>
</protein>
<evidence type="ECO:0000259" key="25">
    <source>
        <dbReference type="Pfam" id="PF08245"/>
    </source>
</evidence>
<proteinExistence type="inferred from homology"/>
<dbReference type="GO" id="GO:0008841">
    <property type="term" value="F:dihydrofolate synthase activity"/>
    <property type="evidence" value="ECO:0007669"/>
    <property type="project" value="UniProtKB-EC"/>
</dbReference>
<evidence type="ECO:0000256" key="12">
    <source>
        <dbReference type="ARBA" id="ARBA00022741"/>
    </source>
</evidence>
<evidence type="ECO:0000259" key="24">
    <source>
        <dbReference type="Pfam" id="PF02875"/>
    </source>
</evidence>
<dbReference type="GO" id="GO:0046872">
    <property type="term" value="F:metal ion binding"/>
    <property type="evidence" value="ECO:0007669"/>
    <property type="project" value="UniProtKB-KW"/>
</dbReference>
<dbReference type="Gene3D" id="3.90.190.20">
    <property type="entry name" value="Mur ligase, C-terminal domain"/>
    <property type="match status" value="1"/>
</dbReference>
<dbReference type="GO" id="GO:0046656">
    <property type="term" value="P:folic acid biosynthetic process"/>
    <property type="evidence" value="ECO:0007669"/>
    <property type="project" value="UniProtKB-KW"/>
</dbReference>
<dbReference type="PANTHER" id="PTHR11136:SF0">
    <property type="entry name" value="DIHYDROFOLATE SYNTHETASE-RELATED"/>
    <property type="match status" value="1"/>
</dbReference>
<comment type="pathway">
    <text evidence="3">Cofactor biosynthesis; tetrahydrofolate biosynthesis; 7,8-dihydrofolate from 2-amino-4-hydroxy-6-hydroxymethyl-7,8-dihydropteridine diphosphate and 4-aminobenzoate: step 2/2.</text>
</comment>
<comment type="catalytic activity">
    <reaction evidence="20">
        <text>10-formyltetrahydrofolyl-(gamma-L-Glu)(n) + L-glutamate + ATP = 10-formyltetrahydrofolyl-(gamma-L-Glu)(n+1) + ADP + phosphate + H(+)</text>
        <dbReference type="Rhea" id="RHEA:51904"/>
        <dbReference type="Rhea" id="RHEA-COMP:13088"/>
        <dbReference type="Rhea" id="RHEA-COMP:14300"/>
        <dbReference type="ChEBI" id="CHEBI:15378"/>
        <dbReference type="ChEBI" id="CHEBI:29985"/>
        <dbReference type="ChEBI" id="CHEBI:30616"/>
        <dbReference type="ChEBI" id="CHEBI:43474"/>
        <dbReference type="ChEBI" id="CHEBI:134413"/>
        <dbReference type="ChEBI" id="CHEBI:456216"/>
        <dbReference type="EC" id="6.3.2.17"/>
    </reaction>
</comment>
<organism evidence="26 27">
    <name type="scientific">Luteimonas salinisoli</name>
    <dbReference type="NCBI Taxonomy" id="2752307"/>
    <lineage>
        <taxon>Bacteria</taxon>
        <taxon>Pseudomonadati</taxon>
        <taxon>Pseudomonadota</taxon>
        <taxon>Gammaproteobacteria</taxon>
        <taxon>Lysobacterales</taxon>
        <taxon>Lysobacteraceae</taxon>
        <taxon>Luteimonas</taxon>
    </lineage>
</organism>
<evidence type="ECO:0000313" key="26">
    <source>
        <dbReference type="EMBL" id="NZA27616.1"/>
    </source>
</evidence>
<dbReference type="Pfam" id="PF02875">
    <property type="entry name" value="Mur_ligase_C"/>
    <property type="match status" value="1"/>
</dbReference>
<dbReference type="SUPFAM" id="SSF53244">
    <property type="entry name" value="MurD-like peptide ligases, peptide-binding domain"/>
    <property type="match status" value="1"/>
</dbReference>